<feature type="transmembrane region" description="Helical" evidence="1">
    <location>
        <begin position="282"/>
        <end position="301"/>
    </location>
</feature>
<dbReference type="KEGG" id="vte:BHY08_03990"/>
<accession>A0A1J0A553</accession>
<dbReference type="STRING" id="519472.BHY08_03990"/>
<evidence type="ECO:0000313" key="3">
    <source>
        <dbReference type="Proteomes" id="UP000191200"/>
    </source>
</evidence>
<evidence type="ECO:0000256" key="1">
    <source>
        <dbReference type="SAM" id="Phobius"/>
    </source>
</evidence>
<evidence type="ECO:0000313" key="2">
    <source>
        <dbReference type="EMBL" id="APB31060.1"/>
    </source>
</evidence>
<dbReference type="EMBL" id="CP017267">
    <property type="protein sequence ID" value="APB31060.1"/>
    <property type="molecule type" value="Genomic_DNA"/>
</dbReference>
<proteinExistence type="predicted"/>
<protein>
    <submittedName>
        <fullName evidence="2">Uncharacterized protein</fullName>
    </submittedName>
</protein>
<gene>
    <name evidence="2" type="ORF">BHY08_03990</name>
</gene>
<name>A0A1J0A553_9ENTE</name>
<feature type="transmembrane region" description="Helical" evidence="1">
    <location>
        <begin position="176"/>
        <end position="194"/>
    </location>
</feature>
<keyword evidence="3" id="KW-1185">Reference proteome</keyword>
<reference evidence="2 3" key="1">
    <citation type="submission" date="2016-09" db="EMBL/GenBank/DDBJ databases">
        <title>Vagococcus teuberi sp. nov., isolated from the Malian artisanal sour milk fene.</title>
        <authorList>
            <person name="Wullschleger S."/>
            <person name="Seifert C."/>
            <person name="Baumgartner S."/>
            <person name="Lacroix C."/>
            <person name="Bonfoh B."/>
            <person name="Stevens M.J."/>
            <person name="Meile L."/>
        </authorList>
    </citation>
    <scope>NUCLEOTIDE SEQUENCE [LARGE SCALE GENOMIC DNA]</scope>
    <source>
        <strain evidence="2 3">DSM 21459</strain>
    </source>
</reference>
<dbReference type="OrthoDB" id="2320684at2"/>
<keyword evidence="1" id="KW-0472">Membrane</keyword>
<dbReference type="Proteomes" id="UP000191200">
    <property type="component" value="Chromosome"/>
</dbReference>
<feature type="transmembrane region" description="Helical" evidence="1">
    <location>
        <begin position="366"/>
        <end position="383"/>
    </location>
</feature>
<keyword evidence="1" id="KW-1133">Transmembrane helix</keyword>
<feature type="transmembrane region" description="Helical" evidence="1">
    <location>
        <begin position="307"/>
        <end position="323"/>
    </location>
</feature>
<feature type="transmembrane region" description="Helical" evidence="1">
    <location>
        <begin position="214"/>
        <end position="241"/>
    </location>
</feature>
<dbReference type="RefSeq" id="WP_071456645.1">
    <property type="nucleotide sequence ID" value="NZ_CP017267.1"/>
</dbReference>
<feature type="transmembrane region" description="Helical" evidence="1">
    <location>
        <begin position="19"/>
        <end position="36"/>
    </location>
</feature>
<dbReference type="AlphaFoldDB" id="A0A1J0A553"/>
<sequence>MINYLKQEGQDFFHNKKNIVLYLIVGFLSLFFVIKVEPNFKIYETTNLKKIEANYLDKKHFLETVNLEGETHPDTLSAVESFRMVLPIEEKRYEALKKQDFKIYAKATAEWYEGGSIINPLYYTYGNDFAEFENFYGNRSMGPKMAQYAKQTSKLSLNQLNEETAWQVISRLMHRILPVLFCLLAILFSVDMISKDRQHKSLVNGYPLSVFKRLIAKLIITFIGLFLMIIPLSIGFIWIGLRQGFGSLSLPSSYSIFPIDAVSNLNSTFSSETIGLFLAKSLGLMGLSCLAIVLFTFLISFWLKQDFINLVVIILITFSSLFYQRHGLGDIYALYYSPTSYLYSGDIVSGYQGFFWSTPYLTTNRGYLVVGVTVLLLILLLKLSTVKKRQL</sequence>
<organism evidence="2 3">
    <name type="scientific">Vagococcus teuberi</name>
    <dbReference type="NCBI Taxonomy" id="519472"/>
    <lineage>
        <taxon>Bacteria</taxon>
        <taxon>Bacillati</taxon>
        <taxon>Bacillota</taxon>
        <taxon>Bacilli</taxon>
        <taxon>Lactobacillales</taxon>
        <taxon>Enterococcaceae</taxon>
        <taxon>Vagococcus</taxon>
    </lineage>
</organism>
<keyword evidence="1" id="KW-0812">Transmembrane</keyword>